<dbReference type="Proteomes" id="UP000287651">
    <property type="component" value="Unassembled WGS sequence"/>
</dbReference>
<protein>
    <submittedName>
        <fullName evidence="2">Uncharacterized protein</fullName>
    </submittedName>
</protein>
<evidence type="ECO:0000313" key="2">
    <source>
        <dbReference type="EMBL" id="RRT66923.1"/>
    </source>
</evidence>
<name>A0A426ZSC6_ENSVE</name>
<proteinExistence type="predicted"/>
<feature type="region of interest" description="Disordered" evidence="1">
    <location>
        <begin position="132"/>
        <end position="159"/>
    </location>
</feature>
<feature type="region of interest" description="Disordered" evidence="1">
    <location>
        <begin position="44"/>
        <end position="63"/>
    </location>
</feature>
<organism evidence="2 3">
    <name type="scientific">Ensete ventricosum</name>
    <name type="common">Abyssinian banana</name>
    <name type="synonym">Musa ensete</name>
    <dbReference type="NCBI Taxonomy" id="4639"/>
    <lineage>
        <taxon>Eukaryota</taxon>
        <taxon>Viridiplantae</taxon>
        <taxon>Streptophyta</taxon>
        <taxon>Embryophyta</taxon>
        <taxon>Tracheophyta</taxon>
        <taxon>Spermatophyta</taxon>
        <taxon>Magnoliopsida</taxon>
        <taxon>Liliopsida</taxon>
        <taxon>Zingiberales</taxon>
        <taxon>Musaceae</taxon>
        <taxon>Ensete</taxon>
    </lineage>
</organism>
<sequence length="159" mass="16298">MGEPDESDGSRLVRGGIGGYRAVVAGALGLRRLFPRDIAAFKSSSSGFPSPFSSSSSSSIRRSSFPLSSVFMVVRILDLEMAVAGFGGVLKSPFRFHRPLVLCARRRSSAAAAPAPAPSPSPVAVVETLANPDRLVGGGPASGPPSSSSPKPNGRSKSS</sequence>
<gene>
    <name evidence="2" type="ORF">B296_00038000</name>
</gene>
<evidence type="ECO:0000313" key="3">
    <source>
        <dbReference type="Proteomes" id="UP000287651"/>
    </source>
</evidence>
<accession>A0A426ZSC6</accession>
<evidence type="ECO:0000256" key="1">
    <source>
        <dbReference type="SAM" id="MobiDB-lite"/>
    </source>
</evidence>
<comment type="caution">
    <text evidence="2">The sequence shown here is derived from an EMBL/GenBank/DDBJ whole genome shotgun (WGS) entry which is preliminary data.</text>
</comment>
<feature type="compositionally biased region" description="Low complexity" evidence="1">
    <location>
        <begin position="144"/>
        <end position="159"/>
    </location>
</feature>
<reference evidence="2 3" key="1">
    <citation type="journal article" date="2014" name="Agronomy (Basel)">
        <title>A Draft Genome Sequence for Ensete ventricosum, the Drought-Tolerant Tree Against Hunger.</title>
        <authorList>
            <person name="Harrison J."/>
            <person name="Moore K.A."/>
            <person name="Paszkiewicz K."/>
            <person name="Jones T."/>
            <person name="Grant M."/>
            <person name="Ambacheew D."/>
            <person name="Muzemil S."/>
            <person name="Studholme D.J."/>
        </authorList>
    </citation>
    <scope>NUCLEOTIDE SEQUENCE [LARGE SCALE GENOMIC DNA]</scope>
</reference>
<dbReference type="AlphaFoldDB" id="A0A426ZSC6"/>
<dbReference type="EMBL" id="AMZH03005237">
    <property type="protein sequence ID" value="RRT66923.1"/>
    <property type="molecule type" value="Genomic_DNA"/>
</dbReference>